<comment type="caution">
    <text evidence="1">The sequence shown here is derived from an EMBL/GenBank/DDBJ whole genome shotgun (WGS) entry which is preliminary data.</text>
</comment>
<dbReference type="EMBL" id="JABTEG010000001">
    <property type="protein sequence ID" value="KAG4306434.1"/>
    <property type="molecule type" value="Genomic_DNA"/>
</dbReference>
<keyword evidence="2" id="KW-1185">Reference proteome</keyword>
<protein>
    <submittedName>
        <fullName evidence="1">Uncharacterized protein</fullName>
    </submittedName>
</protein>
<evidence type="ECO:0000313" key="1">
    <source>
        <dbReference type="EMBL" id="KAG4306434.1"/>
    </source>
</evidence>
<accession>A0ACB7CH27</accession>
<reference evidence="1 2" key="1">
    <citation type="journal article" date="2021" name="Commun. Biol.">
        <title>Genomic insights into the host specific adaptation of the Pneumocystis genus.</title>
        <authorList>
            <person name="Cisse O.H."/>
            <person name="Ma L."/>
            <person name="Dekker J.P."/>
            <person name="Khil P.P."/>
            <person name="Youn J.-H."/>
            <person name="Brenchley J.M."/>
            <person name="Blair R."/>
            <person name="Pahar B."/>
            <person name="Chabe M."/>
            <person name="Van Rompay K.K.A."/>
            <person name="Keesler R."/>
            <person name="Sukura A."/>
            <person name="Hirsch V."/>
            <person name="Kutty G."/>
            <person name="Liu Y."/>
            <person name="Peng L."/>
            <person name="Chen J."/>
            <person name="Song J."/>
            <person name="Weissenbacher-Lang C."/>
            <person name="Xu J."/>
            <person name="Upham N.S."/>
            <person name="Stajich J.E."/>
            <person name="Cuomo C.A."/>
            <person name="Cushion M.T."/>
            <person name="Kovacs J.A."/>
        </authorList>
    </citation>
    <scope>NUCLEOTIDE SEQUENCE [LARGE SCALE GENOMIC DNA]</scope>
    <source>
        <strain evidence="1 2">RABM</strain>
    </source>
</reference>
<proteinExistence type="predicted"/>
<evidence type="ECO:0000313" key="2">
    <source>
        <dbReference type="Proteomes" id="UP000768646"/>
    </source>
</evidence>
<name>A0ACB7CH27_9ASCO</name>
<gene>
    <name evidence="1" type="ORF">PORY_000422</name>
</gene>
<sequence>MALVNYTSSDESENQIEFQSKTLNNCRKIVAAPDVSLQDTKRLRLTQNDLKNGKIMFNIPYEDLSKPVQGPVNPFNGQTLNEKTVITGGYLYFSKEVCFICEGYAEKQGFSDAAFRDQYRTFNAFGYARDPSIQAIGLHGPEAFVGDKELAMKQNGESVLERKFNKRLAKDLKKLREKEGDLATVYGENTYKGPWAKYKHIPTEQTFSPPDTDGEEDEIPTSNPIIESQNLDVNTTGIEKTTFHGESMYDYQGRTYIHVPQDLDINLSKEPGQQECFVPKKLIHTWEDHTKTISAVRFFPRSGHLMLSGSMDSKIKLWDVYHDRSLLRTYFGHSTGVRDITFTNDGRKFLSASYDRMIKLWDTETGQCISRFTTGKIPYVVKFNPDYDKQHEFLTGMSDKKIVQFDINSGKIIQEYDHHLGAVNTITFIDKNRRFITTSDDKSLRAWEYGIPVPIKYIAEPYMHSMPSVALHPSGKYVACQSLDNQIVVFSVVDKFRQRRHKNFKGHSCAGYALEVNFSPDGRLLCSGDSGGYACFWDWKTCRMYKKFSAHNGPLSTIAFHPQETSKVVTGAITLARLYSAQNTISNKLTEQKNTNPQSLKCDDCDRLIVFETDTLLNFEDYSCIICCRVVCNICKVIQYKGNGIVYCLDCVRYLNRS</sequence>
<dbReference type="Proteomes" id="UP000768646">
    <property type="component" value="Unassembled WGS sequence"/>
</dbReference>
<organism evidence="1 2">
    <name type="scientific">Pneumocystis oryctolagi</name>
    <dbReference type="NCBI Taxonomy" id="42067"/>
    <lineage>
        <taxon>Eukaryota</taxon>
        <taxon>Fungi</taxon>
        <taxon>Dikarya</taxon>
        <taxon>Ascomycota</taxon>
        <taxon>Taphrinomycotina</taxon>
        <taxon>Pneumocystomycetes</taxon>
        <taxon>Pneumocystaceae</taxon>
        <taxon>Pneumocystis</taxon>
    </lineage>
</organism>